<feature type="region of interest" description="Disordered" evidence="2">
    <location>
        <begin position="290"/>
        <end position="314"/>
    </location>
</feature>
<feature type="transmembrane region" description="Helical" evidence="3">
    <location>
        <begin position="118"/>
        <end position="138"/>
    </location>
</feature>
<keyword evidence="3" id="KW-0472">Membrane</keyword>
<evidence type="ECO:0000313" key="5">
    <source>
        <dbReference type="EMBL" id="MFD1325595.1"/>
    </source>
</evidence>
<dbReference type="SUPFAM" id="SSF103481">
    <property type="entry name" value="Multidrug resistance efflux transporter EmrE"/>
    <property type="match status" value="2"/>
</dbReference>
<dbReference type="Gene3D" id="1.10.3730.20">
    <property type="match status" value="1"/>
</dbReference>
<dbReference type="RefSeq" id="WP_377578223.1">
    <property type="nucleotide sequence ID" value="NZ_JBHTMP010000086.1"/>
</dbReference>
<feature type="transmembrane region" description="Helical" evidence="3">
    <location>
        <begin position="208"/>
        <end position="230"/>
    </location>
</feature>
<dbReference type="Proteomes" id="UP001597260">
    <property type="component" value="Unassembled WGS sequence"/>
</dbReference>
<evidence type="ECO:0000256" key="1">
    <source>
        <dbReference type="ARBA" id="ARBA00007362"/>
    </source>
</evidence>
<keyword evidence="3" id="KW-1133">Transmembrane helix</keyword>
<dbReference type="PANTHER" id="PTHR22911:SF79">
    <property type="entry name" value="MOBA-LIKE NTP TRANSFERASE DOMAIN-CONTAINING PROTEIN"/>
    <property type="match status" value="1"/>
</dbReference>
<comment type="similarity">
    <text evidence="1">Belongs to the EamA transporter family.</text>
</comment>
<feature type="transmembrane region" description="Helical" evidence="3">
    <location>
        <begin position="237"/>
        <end position="258"/>
    </location>
</feature>
<organism evidence="5 6">
    <name type="scientific">Micromonospora sonneratiae</name>
    <dbReference type="NCBI Taxonomy" id="1184706"/>
    <lineage>
        <taxon>Bacteria</taxon>
        <taxon>Bacillati</taxon>
        <taxon>Actinomycetota</taxon>
        <taxon>Actinomycetes</taxon>
        <taxon>Micromonosporales</taxon>
        <taxon>Micromonosporaceae</taxon>
        <taxon>Micromonospora</taxon>
    </lineage>
</organism>
<evidence type="ECO:0000259" key="4">
    <source>
        <dbReference type="Pfam" id="PF00892"/>
    </source>
</evidence>
<dbReference type="InterPro" id="IPR000620">
    <property type="entry name" value="EamA_dom"/>
</dbReference>
<dbReference type="EMBL" id="JBHTMP010000086">
    <property type="protein sequence ID" value="MFD1325595.1"/>
    <property type="molecule type" value="Genomic_DNA"/>
</dbReference>
<gene>
    <name evidence="5" type="ORF">ACFQ4H_31395</name>
</gene>
<comment type="caution">
    <text evidence="5">The sequence shown here is derived from an EMBL/GenBank/DDBJ whole genome shotgun (WGS) entry which is preliminary data.</text>
</comment>
<accession>A0ABW3YPU9</accession>
<dbReference type="Pfam" id="PF00892">
    <property type="entry name" value="EamA"/>
    <property type="match status" value="2"/>
</dbReference>
<evidence type="ECO:0000256" key="2">
    <source>
        <dbReference type="SAM" id="MobiDB-lite"/>
    </source>
</evidence>
<protein>
    <submittedName>
        <fullName evidence="5">DMT family transporter</fullName>
    </submittedName>
</protein>
<dbReference type="InterPro" id="IPR037185">
    <property type="entry name" value="EmrE-like"/>
</dbReference>
<keyword evidence="6" id="KW-1185">Reference proteome</keyword>
<feature type="transmembrane region" description="Helical" evidence="3">
    <location>
        <begin position="178"/>
        <end position="196"/>
    </location>
</feature>
<feature type="domain" description="EamA" evidence="4">
    <location>
        <begin position="33"/>
        <end position="134"/>
    </location>
</feature>
<feature type="transmembrane region" description="Helical" evidence="3">
    <location>
        <begin position="144"/>
        <end position="166"/>
    </location>
</feature>
<feature type="transmembrane region" description="Helical" evidence="3">
    <location>
        <begin position="90"/>
        <end position="111"/>
    </location>
</feature>
<proteinExistence type="inferred from homology"/>
<evidence type="ECO:0000313" key="6">
    <source>
        <dbReference type="Proteomes" id="UP001597260"/>
    </source>
</evidence>
<feature type="transmembrane region" description="Helical" evidence="3">
    <location>
        <begin position="264"/>
        <end position="282"/>
    </location>
</feature>
<evidence type="ECO:0000256" key="3">
    <source>
        <dbReference type="SAM" id="Phobius"/>
    </source>
</evidence>
<feature type="transmembrane region" description="Helical" evidence="3">
    <location>
        <begin position="65"/>
        <end position="84"/>
    </location>
</feature>
<reference evidence="6" key="1">
    <citation type="journal article" date="2019" name="Int. J. Syst. Evol. Microbiol.">
        <title>The Global Catalogue of Microorganisms (GCM) 10K type strain sequencing project: providing services to taxonomists for standard genome sequencing and annotation.</title>
        <authorList>
            <consortium name="The Broad Institute Genomics Platform"/>
            <consortium name="The Broad Institute Genome Sequencing Center for Infectious Disease"/>
            <person name="Wu L."/>
            <person name="Ma J."/>
        </authorList>
    </citation>
    <scope>NUCLEOTIDE SEQUENCE [LARGE SCALE GENOMIC DNA]</scope>
    <source>
        <strain evidence="6">JCM 31037</strain>
    </source>
</reference>
<feature type="domain" description="EamA" evidence="4">
    <location>
        <begin position="147"/>
        <end position="279"/>
    </location>
</feature>
<keyword evidence="3" id="KW-0812">Transmembrane</keyword>
<sequence length="314" mass="33037">MARSRSPTPASSWRSSIFRLPWPWSCRTWHRRSSLGLVLLVSIADARRRRPGGEPRHHERLSWPLLLGFGGAIAVANASLFLAIKHLPVAVAMVLQNLAPAFVIGWGLLVARRRPRPRVLAGLLVALTGVALVVQLPTTPLHGLNLVGIGFGLATAVGVAAFSVLGARASRRYGAIRANSYAFGVSATAWIIYQLPHGLPVLAQSPRHLPGVIAVAVLGTLVPFVLYAWGTARVGSAAGAMNICLEPVFSAVLAWTWLGQVLDAVQITGGVVLIAAILYLQWSTAEPSAGLPPVAAPSVGRSGPVAPSPPGRPV</sequence>
<name>A0ABW3YPU9_9ACTN</name>
<dbReference type="PANTHER" id="PTHR22911">
    <property type="entry name" value="ACYL-MALONYL CONDENSING ENZYME-RELATED"/>
    <property type="match status" value="1"/>
</dbReference>